<reference evidence="2" key="2">
    <citation type="submission" date="2021-08" db="EMBL/GenBank/DDBJ databases">
        <authorList>
            <person name="Tani A."/>
            <person name="Ola A."/>
            <person name="Ogura Y."/>
            <person name="Katsura K."/>
            <person name="Hayashi T."/>
        </authorList>
    </citation>
    <scope>NUCLEOTIDE SEQUENCE</scope>
    <source>
        <strain evidence="2">DSM 17168</strain>
    </source>
</reference>
<sequence>MRETPLAWVQLNLGLARADGSALPAARAVLRGLADELPGLRRDRLVTRFVFQRKPPDLRLRFRAPRAALAARLRPLLARVAAEGHLTARFWSVYEPETRQFGGPEAMARVHAYWEADGLAWIARDRLAEAGTALLPTPLLLGAVLNDLFWRTLGDGPEVWDTWCNLAAILRDEAEATGPAEPSGLDQLIPSAGAAEAALLGGYARANAALARGLRGAWSRGRLTGGLRAILPFVALFTLNRHGIGQPEAALLARAMRAAWNPRQGLRGAAPDGRLRAGAV</sequence>
<organism evidence="2 3">
    <name type="scientific">Methylobacterium isbiliense</name>
    <dbReference type="NCBI Taxonomy" id="315478"/>
    <lineage>
        <taxon>Bacteria</taxon>
        <taxon>Pseudomonadati</taxon>
        <taxon>Pseudomonadota</taxon>
        <taxon>Alphaproteobacteria</taxon>
        <taxon>Hyphomicrobiales</taxon>
        <taxon>Methylobacteriaceae</taxon>
        <taxon>Methylobacterium</taxon>
    </lineage>
</organism>
<dbReference type="Proteomes" id="UP001055153">
    <property type="component" value="Unassembled WGS sequence"/>
</dbReference>
<dbReference type="EMBL" id="BPQQ01000027">
    <property type="protein sequence ID" value="GJE00519.1"/>
    <property type="molecule type" value="Genomic_DNA"/>
</dbReference>
<dbReference type="RefSeq" id="WP_238235405.1">
    <property type="nucleotide sequence ID" value="NZ_BPQQ01000027.1"/>
</dbReference>
<evidence type="ECO:0000259" key="1">
    <source>
        <dbReference type="Pfam" id="PF14028"/>
    </source>
</evidence>
<comment type="caution">
    <text evidence="2">The sequence shown here is derived from an EMBL/GenBank/DDBJ whole genome shotgun (WGS) entry which is preliminary data.</text>
</comment>
<evidence type="ECO:0000313" key="2">
    <source>
        <dbReference type="EMBL" id="GJE00519.1"/>
    </source>
</evidence>
<name>A0ABQ4SFI1_9HYPH</name>
<dbReference type="Pfam" id="PF14028">
    <property type="entry name" value="Lant_dehydr_C"/>
    <property type="match status" value="1"/>
</dbReference>
<reference evidence="2" key="1">
    <citation type="journal article" date="2021" name="Front. Microbiol.">
        <title>Comprehensive Comparative Genomics and Phenotyping of Methylobacterium Species.</title>
        <authorList>
            <person name="Alessa O."/>
            <person name="Ogura Y."/>
            <person name="Fujitani Y."/>
            <person name="Takami H."/>
            <person name="Hayashi T."/>
            <person name="Sahin N."/>
            <person name="Tani A."/>
        </authorList>
    </citation>
    <scope>NUCLEOTIDE SEQUENCE</scope>
    <source>
        <strain evidence="2">DSM 17168</strain>
    </source>
</reference>
<gene>
    <name evidence="2" type="ORF">GMJLKIPL_2441</name>
</gene>
<dbReference type="InterPro" id="IPR023809">
    <property type="entry name" value="Thiopep_bacteriocin_synth_dom"/>
</dbReference>
<feature type="domain" description="Thiopeptide-type bacteriocin biosynthesis" evidence="1">
    <location>
        <begin position="29"/>
        <end position="252"/>
    </location>
</feature>
<keyword evidence="3" id="KW-1185">Reference proteome</keyword>
<protein>
    <recommendedName>
        <fullName evidence="1">Thiopeptide-type bacteriocin biosynthesis domain-containing protein</fullName>
    </recommendedName>
</protein>
<accession>A0ABQ4SFI1</accession>
<evidence type="ECO:0000313" key="3">
    <source>
        <dbReference type="Proteomes" id="UP001055153"/>
    </source>
</evidence>
<proteinExistence type="predicted"/>